<gene>
    <name evidence="13" type="ORF">RS694_04315</name>
</gene>
<dbReference type="SUPFAM" id="SSF89392">
    <property type="entry name" value="Prokaryotic lipoproteins and lipoprotein localization factors"/>
    <property type="match status" value="1"/>
</dbReference>
<keyword evidence="5" id="KW-0813">Transport</keyword>
<sequence length="166" mass="17845">MNVVQRLCAWLAASLAIIFIAGCATPIRDRAEFPPERSWQGRLSLKVQTTPVQSFAASFELLGDAQAGVLSFTSPLGNTLARLQWDARSAQLVTTGAPQNFESLDALTRHATGAELPVVALFAWLQGEPANAAGWEADLSALPEGRLNARRLAPEVPAELKIILDK</sequence>
<keyword evidence="11" id="KW-0998">Cell outer membrane</keyword>
<dbReference type="STRING" id="1484693.RS694_04315"/>
<evidence type="ECO:0000256" key="5">
    <source>
        <dbReference type="ARBA" id="ARBA00022448"/>
    </source>
</evidence>
<dbReference type="InterPro" id="IPR029046">
    <property type="entry name" value="LolA/LolB/LppX"/>
</dbReference>
<evidence type="ECO:0000256" key="12">
    <source>
        <dbReference type="ARBA" id="ARBA00023288"/>
    </source>
</evidence>
<evidence type="ECO:0000256" key="7">
    <source>
        <dbReference type="ARBA" id="ARBA00022927"/>
    </source>
</evidence>
<keyword evidence="9" id="KW-0564">Palmitate</keyword>
<accession>A0A1P8K762</accession>
<dbReference type="Gene3D" id="2.50.20.10">
    <property type="entry name" value="Lipoprotein localisation LolA/LolB/LppX"/>
    <property type="match status" value="1"/>
</dbReference>
<dbReference type="AlphaFoldDB" id="A0A1P8K762"/>
<keyword evidence="7" id="KW-0653">Protein transport</keyword>
<evidence type="ECO:0000256" key="10">
    <source>
        <dbReference type="ARBA" id="ARBA00023186"/>
    </source>
</evidence>
<evidence type="ECO:0000313" key="14">
    <source>
        <dbReference type="Proteomes" id="UP000186110"/>
    </source>
</evidence>
<dbReference type="GO" id="GO:0015031">
    <property type="term" value="P:protein transport"/>
    <property type="evidence" value="ECO:0007669"/>
    <property type="project" value="UniProtKB-KW"/>
</dbReference>
<dbReference type="Pfam" id="PF03550">
    <property type="entry name" value="LolB"/>
    <property type="match status" value="1"/>
</dbReference>
<keyword evidence="6" id="KW-0732">Signal</keyword>
<dbReference type="PROSITE" id="PS51257">
    <property type="entry name" value="PROKAR_LIPOPROTEIN"/>
    <property type="match status" value="1"/>
</dbReference>
<keyword evidence="12" id="KW-0449">Lipoprotein</keyword>
<evidence type="ECO:0000256" key="2">
    <source>
        <dbReference type="ARBA" id="ARBA00009696"/>
    </source>
</evidence>
<protein>
    <recommendedName>
        <fullName evidence="4">Outer-membrane lipoprotein LolB</fullName>
    </recommendedName>
</protein>
<evidence type="ECO:0000256" key="1">
    <source>
        <dbReference type="ARBA" id="ARBA00004459"/>
    </source>
</evidence>
<evidence type="ECO:0000313" key="13">
    <source>
        <dbReference type="EMBL" id="APW41843.1"/>
    </source>
</evidence>
<evidence type="ECO:0000256" key="11">
    <source>
        <dbReference type="ARBA" id="ARBA00023237"/>
    </source>
</evidence>
<comment type="subunit">
    <text evidence="3">Monomer.</text>
</comment>
<evidence type="ECO:0000256" key="3">
    <source>
        <dbReference type="ARBA" id="ARBA00011245"/>
    </source>
</evidence>
<evidence type="ECO:0000256" key="6">
    <source>
        <dbReference type="ARBA" id="ARBA00022729"/>
    </source>
</evidence>
<reference evidence="13 14" key="1">
    <citation type="submission" date="2017-01" db="EMBL/GenBank/DDBJ databases">
        <authorList>
            <person name="Mah S.A."/>
            <person name="Swanson W.J."/>
            <person name="Moy G.W."/>
            <person name="Vacquier V.D."/>
        </authorList>
    </citation>
    <scope>NUCLEOTIDE SEQUENCE [LARGE SCALE GENOMIC DNA]</scope>
    <source>
        <strain evidence="13 14">DSM 22694</strain>
    </source>
</reference>
<dbReference type="RefSeq" id="WP_029709638.1">
    <property type="nucleotide sequence ID" value="NZ_CP019239.1"/>
</dbReference>
<dbReference type="KEGG" id="rsb:RS694_04315"/>
<organism evidence="13 14">
    <name type="scientific">Rhodoferax saidenbachensis</name>
    <dbReference type="NCBI Taxonomy" id="1484693"/>
    <lineage>
        <taxon>Bacteria</taxon>
        <taxon>Pseudomonadati</taxon>
        <taxon>Pseudomonadota</taxon>
        <taxon>Betaproteobacteria</taxon>
        <taxon>Burkholderiales</taxon>
        <taxon>Comamonadaceae</taxon>
        <taxon>Rhodoferax</taxon>
    </lineage>
</organism>
<keyword evidence="10" id="KW-0143">Chaperone</keyword>
<keyword evidence="14" id="KW-1185">Reference proteome</keyword>
<keyword evidence="8" id="KW-0472">Membrane</keyword>
<evidence type="ECO:0000256" key="9">
    <source>
        <dbReference type="ARBA" id="ARBA00023139"/>
    </source>
</evidence>
<comment type="similarity">
    <text evidence="2">Belongs to the LolB family.</text>
</comment>
<dbReference type="EMBL" id="CP019239">
    <property type="protein sequence ID" value="APW41843.1"/>
    <property type="molecule type" value="Genomic_DNA"/>
</dbReference>
<dbReference type="GO" id="GO:0009279">
    <property type="term" value="C:cell outer membrane"/>
    <property type="evidence" value="ECO:0007669"/>
    <property type="project" value="UniProtKB-SubCell"/>
</dbReference>
<evidence type="ECO:0000256" key="8">
    <source>
        <dbReference type="ARBA" id="ARBA00023136"/>
    </source>
</evidence>
<dbReference type="InterPro" id="IPR004565">
    <property type="entry name" value="OM_lipoprot_LolB"/>
</dbReference>
<dbReference type="Proteomes" id="UP000186110">
    <property type="component" value="Chromosome"/>
</dbReference>
<proteinExistence type="inferred from homology"/>
<dbReference type="eggNOG" id="COG3017">
    <property type="taxonomic scope" value="Bacteria"/>
</dbReference>
<comment type="subcellular location">
    <subcellularLocation>
        <location evidence="1">Cell outer membrane</location>
        <topology evidence="1">Lipid-anchor</topology>
    </subcellularLocation>
</comment>
<name>A0A1P8K762_9BURK</name>
<evidence type="ECO:0000256" key="4">
    <source>
        <dbReference type="ARBA" id="ARBA00016202"/>
    </source>
</evidence>